<dbReference type="NCBIfam" id="TIGR02970">
    <property type="entry name" value="succ_dehyd_cytB"/>
    <property type="match status" value="1"/>
</dbReference>
<dbReference type="EMBL" id="MN738821">
    <property type="protein sequence ID" value="QHT37814.1"/>
    <property type="molecule type" value="Genomic_DNA"/>
</dbReference>
<keyword evidence="2" id="KW-0349">Heme</keyword>
<evidence type="ECO:0000313" key="9">
    <source>
        <dbReference type="EMBL" id="QHT37814.1"/>
    </source>
</evidence>
<dbReference type="CDD" id="cd03499">
    <property type="entry name" value="SQR_TypeC_SdhC"/>
    <property type="match status" value="1"/>
</dbReference>
<keyword evidence="7 8" id="KW-0472">Membrane</keyword>
<dbReference type="GO" id="GO:0009055">
    <property type="term" value="F:electron transfer activity"/>
    <property type="evidence" value="ECO:0007669"/>
    <property type="project" value="InterPro"/>
</dbReference>
<proteinExistence type="predicted"/>
<dbReference type="Gene3D" id="1.20.1300.10">
    <property type="entry name" value="Fumarate reductase/succinate dehydrogenase, transmembrane subunit"/>
    <property type="match status" value="1"/>
</dbReference>
<keyword evidence="3 8" id="KW-0812">Transmembrane</keyword>
<evidence type="ECO:0000256" key="1">
    <source>
        <dbReference type="ARBA" id="ARBA00004370"/>
    </source>
</evidence>
<keyword evidence="6" id="KW-0408">Iron</keyword>
<dbReference type="PIRSF" id="PIRSF000178">
    <property type="entry name" value="SDH_cyt_b560"/>
    <property type="match status" value="1"/>
</dbReference>
<dbReference type="AlphaFoldDB" id="A0A6C0F9R3"/>
<comment type="subcellular location">
    <subcellularLocation>
        <location evidence="1">Membrane</location>
    </subcellularLocation>
</comment>
<dbReference type="GO" id="GO:0046872">
    <property type="term" value="F:metal ion binding"/>
    <property type="evidence" value="ECO:0007669"/>
    <property type="project" value="UniProtKB-KW"/>
</dbReference>
<evidence type="ECO:0000256" key="3">
    <source>
        <dbReference type="ARBA" id="ARBA00022692"/>
    </source>
</evidence>
<dbReference type="InterPro" id="IPR034804">
    <property type="entry name" value="SQR/QFR_C/D"/>
</dbReference>
<dbReference type="PANTHER" id="PTHR10978">
    <property type="entry name" value="SUCCINATE DEHYDROGENASE CYTOCHROME B560 SUBUNIT"/>
    <property type="match status" value="1"/>
</dbReference>
<keyword evidence="4" id="KW-0479">Metal-binding</keyword>
<name>A0A6C0F9R3_9ZZZZ</name>
<evidence type="ECO:0000256" key="6">
    <source>
        <dbReference type="ARBA" id="ARBA00023004"/>
    </source>
</evidence>
<evidence type="ECO:0000256" key="5">
    <source>
        <dbReference type="ARBA" id="ARBA00022989"/>
    </source>
</evidence>
<dbReference type="SUPFAM" id="SSF81343">
    <property type="entry name" value="Fumarate reductase respiratory complex transmembrane subunits"/>
    <property type="match status" value="1"/>
</dbReference>
<evidence type="ECO:0000256" key="2">
    <source>
        <dbReference type="ARBA" id="ARBA00022617"/>
    </source>
</evidence>
<evidence type="ECO:0000256" key="7">
    <source>
        <dbReference type="ARBA" id="ARBA00023136"/>
    </source>
</evidence>
<evidence type="ECO:0000256" key="4">
    <source>
        <dbReference type="ARBA" id="ARBA00022723"/>
    </source>
</evidence>
<reference evidence="9" key="1">
    <citation type="journal article" date="2020" name="Nature">
        <title>Giant virus diversity and host interactions through global metagenomics.</title>
        <authorList>
            <person name="Schulz F."/>
            <person name="Roux S."/>
            <person name="Paez-Espino D."/>
            <person name="Jungbluth S."/>
            <person name="Walsh D.A."/>
            <person name="Denef V.J."/>
            <person name="McMahon K.D."/>
            <person name="Konstantinidis K.T."/>
            <person name="Eloe-Fadrosh E.A."/>
            <person name="Kyrpides N.C."/>
            <person name="Woyke T."/>
        </authorList>
    </citation>
    <scope>NUCLEOTIDE SEQUENCE</scope>
    <source>
        <strain evidence="9">GVMAG-S-ERX556049-19</strain>
    </source>
</reference>
<dbReference type="GO" id="GO:0006121">
    <property type="term" value="P:mitochondrial electron transport, succinate to ubiquinone"/>
    <property type="evidence" value="ECO:0007669"/>
    <property type="project" value="TreeGrafter"/>
</dbReference>
<keyword evidence="5 8" id="KW-1133">Transmembrane helix</keyword>
<dbReference type="GO" id="GO:0016020">
    <property type="term" value="C:membrane"/>
    <property type="evidence" value="ECO:0007669"/>
    <property type="project" value="UniProtKB-SubCell"/>
</dbReference>
<dbReference type="GO" id="GO:0005739">
    <property type="term" value="C:mitochondrion"/>
    <property type="evidence" value="ECO:0007669"/>
    <property type="project" value="GOC"/>
</dbReference>
<evidence type="ECO:0000256" key="8">
    <source>
        <dbReference type="SAM" id="Phobius"/>
    </source>
</evidence>
<dbReference type="GO" id="GO:0006099">
    <property type="term" value="P:tricarboxylic acid cycle"/>
    <property type="evidence" value="ECO:0007669"/>
    <property type="project" value="InterPro"/>
</dbReference>
<protein>
    <recommendedName>
        <fullName evidence="10">Succinate dehydrogenase</fullName>
    </recommendedName>
</protein>
<evidence type="ECO:0008006" key="10">
    <source>
        <dbReference type="Google" id="ProtNLM"/>
    </source>
</evidence>
<feature type="transmembrane region" description="Helical" evidence="8">
    <location>
        <begin position="105"/>
        <end position="124"/>
    </location>
</feature>
<organism evidence="9">
    <name type="scientific">viral metagenome</name>
    <dbReference type="NCBI Taxonomy" id="1070528"/>
    <lineage>
        <taxon>unclassified sequences</taxon>
        <taxon>metagenomes</taxon>
        <taxon>organismal metagenomes</taxon>
    </lineage>
</organism>
<dbReference type="Pfam" id="PF01127">
    <property type="entry name" value="Sdh_cyt"/>
    <property type="match status" value="1"/>
</dbReference>
<feature type="transmembrane region" description="Helical" evidence="8">
    <location>
        <begin position="31"/>
        <end position="49"/>
    </location>
</feature>
<accession>A0A6C0F9R3</accession>
<sequence length="132" mass="14991">MDKYNIMTKVSPHVQIYKFPITAISSITNRVTGLGITGMYIGLGSSLLFNKNVLELYDKAPQPAKTIINYTVLFPNIYHTFGGIRHFVWDKYPKYLTNVKVQNSSIAILGLSVISTIFTESYILKKNIKHLF</sequence>
<dbReference type="InterPro" id="IPR000701">
    <property type="entry name" value="SuccDH_FuR_B_TM-su"/>
</dbReference>
<dbReference type="PANTHER" id="PTHR10978:SF5">
    <property type="entry name" value="SUCCINATE DEHYDROGENASE CYTOCHROME B560 SUBUNIT, MITOCHONDRIAL"/>
    <property type="match status" value="1"/>
</dbReference>
<dbReference type="InterPro" id="IPR014314">
    <property type="entry name" value="Succ_DH_cytb556"/>
</dbReference>